<comment type="subcellular location">
    <subcellularLocation>
        <location evidence="1">Secreted</location>
    </subcellularLocation>
</comment>
<evidence type="ECO:0000256" key="7">
    <source>
        <dbReference type="ARBA" id="ARBA00022737"/>
    </source>
</evidence>
<dbReference type="GO" id="GO:0005615">
    <property type="term" value="C:extracellular space"/>
    <property type="evidence" value="ECO:0007669"/>
    <property type="project" value="TreeGrafter"/>
</dbReference>
<organism evidence="16 17">
    <name type="scientific">Triparma columacea</name>
    <dbReference type="NCBI Taxonomy" id="722753"/>
    <lineage>
        <taxon>Eukaryota</taxon>
        <taxon>Sar</taxon>
        <taxon>Stramenopiles</taxon>
        <taxon>Ochrophyta</taxon>
        <taxon>Bolidophyceae</taxon>
        <taxon>Parmales</taxon>
        <taxon>Triparmaceae</taxon>
        <taxon>Triparma</taxon>
    </lineage>
</organism>
<dbReference type="InterPro" id="IPR013519">
    <property type="entry name" value="Int_alpha_beta-p"/>
</dbReference>
<evidence type="ECO:0000256" key="11">
    <source>
        <dbReference type="ARBA" id="ARBA00093237"/>
    </source>
</evidence>
<comment type="caution">
    <text evidence="16">The sequence shown here is derived from an EMBL/GenBank/DDBJ whole genome shotgun (WGS) entry which is preliminary data.</text>
</comment>
<evidence type="ECO:0000259" key="15">
    <source>
        <dbReference type="Pfam" id="PF00882"/>
    </source>
</evidence>
<comment type="catalytic activity">
    <reaction evidence="11">
        <text>a 6-(alpha-D-glucosaminyl)-1-(1,2-diacyl-sn-glycero-3-phospho)-1D-myo-inositol + H2O = 6-(alpha-D-glucosaminyl)-1D-myo-inositol + a 1,2-diacyl-sn-glycero-3-phosphate + H(+)</text>
        <dbReference type="Rhea" id="RHEA:10832"/>
        <dbReference type="ChEBI" id="CHEBI:15377"/>
        <dbReference type="ChEBI" id="CHEBI:15378"/>
        <dbReference type="ChEBI" id="CHEBI:57997"/>
        <dbReference type="ChEBI" id="CHEBI:58608"/>
        <dbReference type="ChEBI" id="CHEBI:58700"/>
        <dbReference type="EC" id="3.1.4.50"/>
    </reaction>
</comment>
<feature type="repeat" description="FG-GAP" evidence="12">
    <location>
        <begin position="549"/>
        <end position="612"/>
    </location>
</feature>
<sequence>MLLPFVSLLLLSLPTSISSAGMVSHNVISRRAISYERFTSQAFSGLSEERADALQGGAPWPDYLYACGDDHNAGEIDHWEPFQIMAATYIRETYPNWIEEGREGPGAGLVAFFNGVVSHYIADENWHGLCDGCENKGFIKEIGYTDFPCTGDLCQNAHKATDTGGEFVAAVQTDLDWYPQGYWYMPTQDLVNIFDNMNKTCNPMSRTTYCPTTKPRYINECSLAFYAGSYAVSKFGSLVYPFLSHRLGEYMTSSAYVDSEIGGVDDNAAWTAFMQGRWEDWVLNGPPESDELRDLLGRREEDPPNRSKRVWMNKIKELMEEAGEEGNPFRLEDAGNGAVRVGIVDEVGEDHVEFLKKLASSVVHHFIQADEKMLGATEATELEKMLWDHIDDSIGKGGENTEGETKQLQAKDPTQPLLSGSQSHQQFGYSFDSASNGDCDLLLVGSTGWSIKEGGHPQVGKAQVYSHCDGGETELVAELLSATVGEPVYERFGATTKLHDLNGDGDLDAIVCAPSWGGENVEAVVGNYTGRCDFFYGPLGGAEDERTVEPTFSIYGDESWGLFGKVVEVGDVDGDGLVDVVVAAPQSGNGDDDKTNTGVVFVFDSAVFSAGGKGGKADDLATAVLRGEGERVHFGSSLQIVEGESRLIVGSPYFHVEGKDAVGKVEMMGLGGEKFWTVFGCDHAGVVGGSLKLGAGGQLAVGEVGHNHTSHELRSGRVTIIDTGGLEGDVQLCDAGGVEIEPHDSEKHFWDKLKLFNEARFGAFMEWAEDGGKLLVGAPGGRMGGKVFEWNREGGELVELDIIGEHGARTGAVVKYGLGGKKVVVNSPRASLGSANRPDEEEFGGIIVVDAS</sequence>
<dbReference type="GO" id="GO:0004621">
    <property type="term" value="F:glycosylphosphatidylinositol phospholipase D activity"/>
    <property type="evidence" value="ECO:0007669"/>
    <property type="project" value="UniProtKB-EC"/>
</dbReference>
<dbReference type="OrthoDB" id="5317514at2759"/>
<dbReference type="InterPro" id="IPR028994">
    <property type="entry name" value="Integrin_alpha_N"/>
</dbReference>
<dbReference type="Proteomes" id="UP001165065">
    <property type="component" value="Unassembled WGS sequence"/>
</dbReference>
<evidence type="ECO:0000256" key="1">
    <source>
        <dbReference type="ARBA" id="ARBA00004613"/>
    </source>
</evidence>
<feature type="chain" id="PRO_5040731620" description="Phosphatidylinositol-glycan-specific phospholipase D" evidence="14">
    <location>
        <begin position="20"/>
        <end position="852"/>
    </location>
</feature>
<keyword evidence="9" id="KW-0325">Glycoprotein</keyword>
<evidence type="ECO:0000256" key="13">
    <source>
        <dbReference type="SAM" id="MobiDB-lite"/>
    </source>
</evidence>
<dbReference type="GO" id="GO:0007155">
    <property type="term" value="P:cell adhesion"/>
    <property type="evidence" value="ECO:0007669"/>
    <property type="project" value="InterPro"/>
</dbReference>
<dbReference type="InterPro" id="IPR000413">
    <property type="entry name" value="Integrin_alpha"/>
</dbReference>
<keyword evidence="5" id="KW-0964">Secreted</keyword>
<evidence type="ECO:0000256" key="6">
    <source>
        <dbReference type="ARBA" id="ARBA00022729"/>
    </source>
</evidence>
<dbReference type="EMBL" id="BRYA01000402">
    <property type="protein sequence ID" value="GMI48509.1"/>
    <property type="molecule type" value="Genomic_DNA"/>
</dbReference>
<evidence type="ECO:0000256" key="12">
    <source>
        <dbReference type="PROSITE-ProRule" id="PRU00803"/>
    </source>
</evidence>
<keyword evidence="7" id="KW-0677">Repeat</keyword>
<dbReference type="AlphaFoldDB" id="A0A9W7GMP1"/>
<dbReference type="PROSITE" id="PS51470">
    <property type="entry name" value="FG_GAP"/>
    <property type="match status" value="2"/>
</dbReference>
<dbReference type="GO" id="GO:0008305">
    <property type="term" value="C:integrin complex"/>
    <property type="evidence" value="ECO:0007669"/>
    <property type="project" value="InterPro"/>
</dbReference>
<dbReference type="PANTHER" id="PTHR23221:SF7">
    <property type="entry name" value="PHOSPHATIDYLINOSITOL-GLYCAN-SPECIFIC PHOSPHOLIPASE D"/>
    <property type="match status" value="1"/>
</dbReference>
<evidence type="ECO:0000256" key="3">
    <source>
        <dbReference type="ARBA" id="ARBA00012284"/>
    </source>
</evidence>
<evidence type="ECO:0000256" key="5">
    <source>
        <dbReference type="ARBA" id="ARBA00022525"/>
    </source>
</evidence>
<keyword evidence="17" id="KW-1185">Reference proteome</keyword>
<dbReference type="SUPFAM" id="SSF69318">
    <property type="entry name" value="Integrin alpha N-terminal domain"/>
    <property type="match status" value="1"/>
</dbReference>
<dbReference type="GO" id="GO:0031012">
    <property type="term" value="C:extracellular matrix"/>
    <property type="evidence" value="ECO:0007669"/>
    <property type="project" value="TreeGrafter"/>
</dbReference>
<accession>A0A9W7GMP1</accession>
<evidence type="ECO:0000256" key="10">
    <source>
        <dbReference type="ARBA" id="ARBA00029753"/>
    </source>
</evidence>
<dbReference type="SMART" id="SM00191">
    <property type="entry name" value="Int_alpha"/>
    <property type="match status" value="2"/>
</dbReference>
<dbReference type="Pfam" id="PF00882">
    <property type="entry name" value="Zn_dep_PLPC"/>
    <property type="match status" value="1"/>
</dbReference>
<evidence type="ECO:0000313" key="17">
    <source>
        <dbReference type="Proteomes" id="UP001165065"/>
    </source>
</evidence>
<protein>
    <recommendedName>
        <fullName evidence="4">Phosphatidylinositol-glycan-specific phospholipase D</fullName>
        <ecNumber evidence="3">3.1.4.50</ecNumber>
    </recommendedName>
    <alternativeName>
        <fullName evidence="10">Glycosyl-phosphatidylinositol-specific phospholipase D</fullName>
    </alternativeName>
</protein>
<dbReference type="EC" id="3.1.4.50" evidence="3"/>
<evidence type="ECO:0000256" key="9">
    <source>
        <dbReference type="ARBA" id="ARBA00023180"/>
    </source>
</evidence>
<dbReference type="InterPro" id="IPR013517">
    <property type="entry name" value="FG-GAP"/>
</dbReference>
<evidence type="ECO:0000256" key="2">
    <source>
        <dbReference type="ARBA" id="ARBA00008652"/>
    </source>
</evidence>
<evidence type="ECO:0000256" key="4">
    <source>
        <dbReference type="ARBA" id="ARBA00015988"/>
    </source>
</evidence>
<dbReference type="PANTHER" id="PTHR23221">
    <property type="entry name" value="GLYCOSYLPHOSPHATIDYLINOSITOL PHOSPHOLIPASE D"/>
    <property type="match status" value="1"/>
</dbReference>
<comment type="similarity">
    <text evidence="2">Belongs to the GPLD1 family.</text>
</comment>
<dbReference type="PRINTS" id="PR01185">
    <property type="entry name" value="INTEGRINA"/>
</dbReference>
<evidence type="ECO:0000256" key="14">
    <source>
        <dbReference type="SAM" id="SignalP"/>
    </source>
</evidence>
<feature type="signal peptide" evidence="14">
    <location>
        <begin position="1"/>
        <end position="19"/>
    </location>
</feature>
<feature type="region of interest" description="Disordered" evidence="13">
    <location>
        <begin position="393"/>
        <end position="422"/>
    </location>
</feature>
<feature type="domain" description="Phospholipase C/D" evidence="15">
    <location>
        <begin position="25"/>
        <end position="182"/>
    </location>
</feature>
<evidence type="ECO:0000256" key="8">
    <source>
        <dbReference type="ARBA" id="ARBA00022801"/>
    </source>
</evidence>
<proteinExistence type="inferred from homology"/>
<keyword evidence="8" id="KW-0378">Hydrolase</keyword>
<dbReference type="Gene3D" id="2.130.10.130">
    <property type="entry name" value="Integrin alpha, N-terminal"/>
    <property type="match status" value="1"/>
</dbReference>
<dbReference type="InterPro" id="IPR029002">
    <property type="entry name" value="PLPC/GPLD1"/>
</dbReference>
<evidence type="ECO:0000313" key="16">
    <source>
        <dbReference type="EMBL" id="GMI48509.1"/>
    </source>
</evidence>
<keyword evidence="6 14" id="KW-0732">Signal</keyword>
<gene>
    <name evidence="16" type="ORF">TrCOL_g5908</name>
</gene>
<feature type="repeat" description="FG-GAP" evidence="12">
    <location>
        <begin position="478"/>
        <end position="544"/>
    </location>
</feature>
<name>A0A9W7GMP1_9STRA</name>
<dbReference type="Pfam" id="PF01839">
    <property type="entry name" value="FG-GAP"/>
    <property type="match status" value="1"/>
</dbReference>
<reference evidence="17" key="1">
    <citation type="journal article" date="2023" name="Commun. Biol.">
        <title>Genome analysis of Parmales, the sister group of diatoms, reveals the evolutionary specialization of diatoms from phago-mixotrophs to photoautotrophs.</title>
        <authorList>
            <person name="Ban H."/>
            <person name="Sato S."/>
            <person name="Yoshikawa S."/>
            <person name="Yamada K."/>
            <person name="Nakamura Y."/>
            <person name="Ichinomiya M."/>
            <person name="Sato N."/>
            <person name="Blanc-Mathieu R."/>
            <person name="Endo H."/>
            <person name="Kuwata A."/>
            <person name="Ogata H."/>
        </authorList>
    </citation>
    <scope>NUCLEOTIDE SEQUENCE [LARGE SCALE GENOMIC DNA]</scope>
</reference>